<keyword evidence="2" id="KW-1185">Reference proteome</keyword>
<dbReference type="OrthoDB" id="10256774at2759"/>
<evidence type="ECO:0000313" key="2">
    <source>
        <dbReference type="Proteomes" id="UP000187209"/>
    </source>
</evidence>
<dbReference type="AlphaFoldDB" id="A0A1R2CSD6"/>
<protein>
    <recommendedName>
        <fullName evidence="3">PARP catalytic domain-containing protein</fullName>
    </recommendedName>
</protein>
<proteinExistence type="predicted"/>
<evidence type="ECO:0000313" key="1">
    <source>
        <dbReference type="EMBL" id="OMJ91917.1"/>
    </source>
</evidence>
<organism evidence="1 2">
    <name type="scientific">Stentor coeruleus</name>
    <dbReference type="NCBI Taxonomy" id="5963"/>
    <lineage>
        <taxon>Eukaryota</taxon>
        <taxon>Sar</taxon>
        <taxon>Alveolata</taxon>
        <taxon>Ciliophora</taxon>
        <taxon>Postciliodesmatophora</taxon>
        <taxon>Heterotrichea</taxon>
        <taxon>Heterotrichida</taxon>
        <taxon>Stentoridae</taxon>
        <taxon>Stentor</taxon>
    </lineage>
</organism>
<dbReference type="EMBL" id="MPUH01000072">
    <property type="protein sequence ID" value="OMJ91917.1"/>
    <property type="molecule type" value="Genomic_DNA"/>
</dbReference>
<dbReference type="Gene3D" id="3.90.228.10">
    <property type="match status" value="1"/>
</dbReference>
<dbReference type="SUPFAM" id="SSF56399">
    <property type="entry name" value="ADP-ribosylation"/>
    <property type="match status" value="1"/>
</dbReference>
<evidence type="ECO:0008006" key="3">
    <source>
        <dbReference type="Google" id="ProtNLM"/>
    </source>
</evidence>
<reference evidence="1 2" key="1">
    <citation type="submission" date="2016-11" db="EMBL/GenBank/DDBJ databases">
        <title>The macronuclear genome of Stentor coeruleus: a giant cell with tiny introns.</title>
        <authorList>
            <person name="Slabodnick M."/>
            <person name="Ruby J.G."/>
            <person name="Reiff S.B."/>
            <person name="Swart E.C."/>
            <person name="Gosai S."/>
            <person name="Prabakaran S."/>
            <person name="Witkowska E."/>
            <person name="Larue G.E."/>
            <person name="Fisher S."/>
            <person name="Freeman R.M."/>
            <person name="Gunawardena J."/>
            <person name="Chu W."/>
            <person name="Stover N.A."/>
            <person name="Gregory B.D."/>
            <person name="Nowacki M."/>
            <person name="Derisi J."/>
            <person name="Roy S.W."/>
            <person name="Marshall W.F."/>
            <person name="Sood P."/>
        </authorList>
    </citation>
    <scope>NUCLEOTIDE SEQUENCE [LARGE SCALE GENOMIC DNA]</scope>
    <source>
        <strain evidence="1">WM001</strain>
    </source>
</reference>
<gene>
    <name evidence="1" type="ORF">SteCoe_5479</name>
</gene>
<comment type="caution">
    <text evidence="1">The sequence shown here is derived from an EMBL/GenBank/DDBJ whole genome shotgun (WGS) entry which is preliminary data.</text>
</comment>
<dbReference type="Proteomes" id="UP000187209">
    <property type="component" value="Unassembled WGS sequence"/>
</dbReference>
<accession>A0A1R2CSD6</accession>
<name>A0A1R2CSD6_9CILI</name>
<sequence length="322" mass="36953">MKNNYMSPLQMLEYGINNGDYMVISQAIRSLQMQPQYAEVKQILPCYLHDSQNNYFIVDELYFCPNNHTFCLFCIQQYHYTNFLNYGYRCEYACPICPPQGLLYRPENKTVFLQSIFGFLLEMGYQMNPVEASIDPTLEFTVMSKNLKRDGILRLLNPASTDYSAVYSKFYMPLISPTKYRLEKIYAVENAILGNLYNKKMIEIGNRCNNTSVEVWHGTGRYDVYEKICREGFKIGGIDVKNQHGAAYGQGVNAGADPTVCMIYTQNCGYLLLCDGIPGKISQSSEMGKINGDCFKGGNVWVFFKREQVLPRYLIKFETLNA</sequence>